<evidence type="ECO:0000259" key="7">
    <source>
        <dbReference type="PROSITE" id="PS51296"/>
    </source>
</evidence>
<dbReference type="CDD" id="cd00680">
    <property type="entry name" value="RHO_alpha_C"/>
    <property type="match status" value="1"/>
</dbReference>
<reference evidence="9" key="1">
    <citation type="submission" date="2023-07" db="EMBL/GenBank/DDBJ databases">
        <title>Defluviimonas sediminis sp. nov., isolated from mangrove sediment.</title>
        <authorList>
            <person name="Liu L."/>
            <person name="Li J."/>
            <person name="Huang Y."/>
            <person name="Pan J."/>
            <person name="Li M."/>
        </authorList>
    </citation>
    <scope>NUCLEOTIDE SEQUENCE [LARGE SCALE GENOMIC DNA]</scope>
    <source>
        <strain evidence="9">FT324</strain>
    </source>
</reference>
<evidence type="ECO:0000256" key="2">
    <source>
        <dbReference type="ARBA" id="ARBA00022714"/>
    </source>
</evidence>
<evidence type="ECO:0000313" key="8">
    <source>
        <dbReference type="EMBL" id="MCT8331547.1"/>
    </source>
</evidence>
<dbReference type="GO" id="GO:0016787">
    <property type="term" value="F:hydrolase activity"/>
    <property type="evidence" value="ECO:0007669"/>
    <property type="project" value="UniProtKB-KW"/>
</dbReference>
<dbReference type="EMBL" id="JAOCQF010000004">
    <property type="protein sequence ID" value="MCT8331547.1"/>
    <property type="molecule type" value="Genomic_DNA"/>
</dbReference>
<dbReference type="Pfam" id="PF00355">
    <property type="entry name" value="Rieske"/>
    <property type="match status" value="1"/>
</dbReference>
<dbReference type="PANTHER" id="PTHR43756:SF5">
    <property type="entry name" value="CHOLINE MONOOXYGENASE, CHLOROPLASTIC"/>
    <property type="match status" value="1"/>
</dbReference>
<feature type="domain" description="Rieske" evidence="7">
    <location>
        <begin position="44"/>
        <end position="153"/>
    </location>
</feature>
<evidence type="ECO:0000313" key="9">
    <source>
        <dbReference type="Proteomes" id="UP001205601"/>
    </source>
</evidence>
<comment type="caution">
    <text evidence="8">The sequence shown here is derived from an EMBL/GenBank/DDBJ whole genome shotgun (WGS) entry which is preliminary data.</text>
</comment>
<dbReference type="PROSITE" id="PS51296">
    <property type="entry name" value="RIESKE"/>
    <property type="match status" value="1"/>
</dbReference>
<dbReference type="InterPro" id="IPR001663">
    <property type="entry name" value="Rng_hydr_dOase-A"/>
</dbReference>
<accession>A0ABT2NRI6</accession>
<dbReference type="GO" id="GO:0051213">
    <property type="term" value="F:dioxygenase activity"/>
    <property type="evidence" value="ECO:0007669"/>
    <property type="project" value="UniProtKB-KW"/>
</dbReference>
<keyword evidence="5" id="KW-0408">Iron</keyword>
<dbReference type="CDD" id="cd03469">
    <property type="entry name" value="Rieske_RO_Alpha_N"/>
    <property type="match status" value="1"/>
</dbReference>
<evidence type="ECO:0000256" key="5">
    <source>
        <dbReference type="ARBA" id="ARBA00023004"/>
    </source>
</evidence>
<keyword evidence="8" id="KW-0223">Dioxygenase</keyword>
<proteinExistence type="predicted"/>
<gene>
    <name evidence="8" type="ORF">N5I32_18680</name>
</gene>
<name>A0ABT2NRI6_9RHOB</name>
<dbReference type="RefSeq" id="WP_261497454.1">
    <property type="nucleotide sequence ID" value="NZ_JAOCQF010000004.1"/>
</dbReference>
<keyword evidence="4" id="KW-0560">Oxidoreductase</keyword>
<keyword evidence="2" id="KW-0001">2Fe-2S</keyword>
<evidence type="ECO:0000256" key="1">
    <source>
        <dbReference type="ARBA" id="ARBA00001962"/>
    </source>
</evidence>
<dbReference type="SUPFAM" id="SSF50022">
    <property type="entry name" value="ISP domain"/>
    <property type="match status" value="1"/>
</dbReference>
<organism evidence="8 9">
    <name type="scientific">Albidovulum sediminis</name>
    <dbReference type="NCBI Taxonomy" id="3066345"/>
    <lineage>
        <taxon>Bacteria</taxon>
        <taxon>Pseudomonadati</taxon>
        <taxon>Pseudomonadota</taxon>
        <taxon>Alphaproteobacteria</taxon>
        <taxon>Rhodobacterales</taxon>
        <taxon>Paracoccaceae</taxon>
        <taxon>Albidovulum</taxon>
    </lineage>
</organism>
<dbReference type="Gene3D" id="3.90.380.10">
    <property type="entry name" value="Naphthalene 1,2-dioxygenase Alpha Subunit, Chain A, domain 1"/>
    <property type="match status" value="2"/>
</dbReference>
<dbReference type="Proteomes" id="UP001205601">
    <property type="component" value="Unassembled WGS sequence"/>
</dbReference>
<keyword evidence="3" id="KW-0479">Metal-binding</keyword>
<dbReference type="InterPro" id="IPR015879">
    <property type="entry name" value="Ring_hydroxy_dOase_asu_C_dom"/>
</dbReference>
<keyword evidence="9" id="KW-1185">Reference proteome</keyword>
<dbReference type="PANTHER" id="PTHR43756">
    <property type="entry name" value="CHOLINE MONOOXYGENASE, CHLOROPLASTIC"/>
    <property type="match status" value="1"/>
</dbReference>
<evidence type="ECO:0000256" key="4">
    <source>
        <dbReference type="ARBA" id="ARBA00023002"/>
    </source>
</evidence>
<dbReference type="InterPro" id="IPR036922">
    <property type="entry name" value="Rieske_2Fe-2S_sf"/>
</dbReference>
<comment type="cofactor">
    <cofactor evidence="1">
        <name>Fe cation</name>
        <dbReference type="ChEBI" id="CHEBI:24875"/>
    </cofactor>
</comment>
<protein>
    <submittedName>
        <fullName evidence="8">Aromatic ring-hydroxylating dioxygenase subunit alpha</fullName>
    </submittedName>
</protein>
<keyword evidence="6" id="KW-0411">Iron-sulfur</keyword>
<evidence type="ECO:0000256" key="6">
    <source>
        <dbReference type="ARBA" id="ARBA00023014"/>
    </source>
</evidence>
<evidence type="ECO:0000256" key="3">
    <source>
        <dbReference type="ARBA" id="ARBA00022723"/>
    </source>
</evidence>
<dbReference type="SUPFAM" id="SSF55961">
    <property type="entry name" value="Bet v1-like"/>
    <property type="match status" value="1"/>
</dbReference>
<dbReference type="PRINTS" id="PR00090">
    <property type="entry name" value="RNGDIOXGNASE"/>
</dbReference>
<dbReference type="Gene3D" id="2.102.10.10">
    <property type="entry name" value="Rieske [2Fe-2S] iron-sulphur domain"/>
    <property type="match status" value="1"/>
</dbReference>
<sequence length="402" mass="45938">MNRPLVTKPRPVPEDWDRRGLPGWTYHSKALFELEKREVFQTHWQIAGHVSDIPAPGDYLTMDIADERALVIRGADGVVRGFHNLCRHRGARVAAEEKGHCKGAMVCPFHGWVYNLDGTLRGAARPGSFGDMDRADFGLKPLDLDIWHGFMFVRFRPGPQPAVRDLLAPFERDFTDWRAADVLPSGTIVTSEIDVNWKSVRDVDNEGYHVAMAHPALQDLYGRTYRDLAFANGNSASYATFGDTPGRLWSVRNYVKFAPAPDWLPADKRKVWAYVGMFPTGVFIFTPETVQFYQDFPLSPGRTLQRGAIYRRPDETRQERLSRYLAYRIDRETGKEDVQLSIWSNESMKSSAFEGFHLSDLEFAVKNHHDQLRRILPVMRIQDAPAEDRVCETNERIRSATP</sequence>
<dbReference type="InterPro" id="IPR017941">
    <property type="entry name" value="Rieske_2Fe-2S"/>
</dbReference>
<dbReference type="Pfam" id="PF00848">
    <property type="entry name" value="Ring_hydroxyl_A"/>
    <property type="match status" value="1"/>
</dbReference>
<keyword evidence="8" id="KW-0378">Hydrolase</keyword>